<dbReference type="GO" id="GO:0005524">
    <property type="term" value="F:ATP binding"/>
    <property type="evidence" value="ECO:0007669"/>
    <property type="project" value="UniProtKB-KW"/>
</dbReference>
<dbReference type="InterPro" id="IPR003439">
    <property type="entry name" value="ABC_transporter-like_ATP-bd"/>
</dbReference>
<evidence type="ECO:0000313" key="7">
    <source>
        <dbReference type="Proteomes" id="UP000548423"/>
    </source>
</evidence>
<protein>
    <submittedName>
        <fullName evidence="6">NitT/TauT family transport system ATP-binding protein</fullName>
    </submittedName>
</protein>
<dbReference type="InterPro" id="IPR050166">
    <property type="entry name" value="ABC_transporter_ATP-bind"/>
</dbReference>
<dbReference type="PROSITE" id="PS00211">
    <property type="entry name" value="ABC_TRANSPORTER_1"/>
    <property type="match status" value="1"/>
</dbReference>
<dbReference type="InterPro" id="IPR027417">
    <property type="entry name" value="P-loop_NTPase"/>
</dbReference>
<gene>
    <name evidence="6" type="ORF">F4694_005394</name>
</gene>
<name>A0A852TLG1_9BACI</name>
<dbReference type="Pfam" id="PF00005">
    <property type="entry name" value="ABC_tran"/>
    <property type="match status" value="1"/>
</dbReference>
<reference evidence="7" key="2">
    <citation type="submission" date="2020-08" db="EMBL/GenBank/DDBJ databases">
        <title>The Agave Microbiome: Exploring the role of microbial communities in plant adaptations to desert environments.</title>
        <authorList>
            <person name="Partida-Martinez L.P."/>
        </authorList>
    </citation>
    <scope>NUCLEOTIDE SEQUENCE [LARGE SCALE GENOMIC DNA]</scope>
    <source>
        <strain evidence="7">AT2.8</strain>
    </source>
</reference>
<dbReference type="InterPro" id="IPR017871">
    <property type="entry name" value="ABC_transporter-like_CS"/>
</dbReference>
<organism evidence="6 7">
    <name type="scientific">Neobacillus niacini</name>
    <dbReference type="NCBI Taxonomy" id="86668"/>
    <lineage>
        <taxon>Bacteria</taxon>
        <taxon>Bacillati</taxon>
        <taxon>Bacillota</taxon>
        <taxon>Bacilli</taxon>
        <taxon>Bacillales</taxon>
        <taxon>Bacillaceae</taxon>
        <taxon>Neobacillus</taxon>
    </lineage>
</organism>
<reference evidence="7" key="1">
    <citation type="submission" date="2020-07" db="EMBL/GenBank/DDBJ databases">
        <authorList>
            <person name="Partida-Martinez L."/>
            <person name="Huntemann M."/>
            <person name="Clum A."/>
            <person name="Wang J."/>
            <person name="Palaniappan K."/>
            <person name="Ritter S."/>
            <person name="Chen I.-M."/>
            <person name="Stamatis D."/>
            <person name="Reddy T."/>
            <person name="O'Malley R."/>
            <person name="Daum C."/>
            <person name="Shapiro N."/>
            <person name="Ivanova N."/>
            <person name="Kyrpides N."/>
            <person name="Woyke T."/>
        </authorList>
    </citation>
    <scope>NUCLEOTIDE SEQUENCE [LARGE SCALE GENOMIC DNA]</scope>
    <source>
        <strain evidence="7">AT2.8</strain>
    </source>
</reference>
<keyword evidence="2" id="KW-0547">Nucleotide-binding</keyword>
<keyword evidence="4" id="KW-1278">Translocase</keyword>
<dbReference type="PROSITE" id="PS50893">
    <property type="entry name" value="ABC_TRANSPORTER_2"/>
    <property type="match status" value="1"/>
</dbReference>
<dbReference type="Proteomes" id="UP000548423">
    <property type="component" value="Unassembled WGS sequence"/>
</dbReference>
<keyword evidence="1" id="KW-0813">Transport</keyword>
<dbReference type="Gene3D" id="3.40.50.300">
    <property type="entry name" value="P-loop containing nucleotide triphosphate hydrolases"/>
    <property type="match status" value="1"/>
</dbReference>
<evidence type="ECO:0000313" key="6">
    <source>
        <dbReference type="EMBL" id="NYE08546.1"/>
    </source>
</evidence>
<dbReference type="SMART" id="SM00382">
    <property type="entry name" value="AAA"/>
    <property type="match status" value="1"/>
</dbReference>
<evidence type="ECO:0000256" key="4">
    <source>
        <dbReference type="ARBA" id="ARBA00022967"/>
    </source>
</evidence>
<accession>A0A852TLG1</accession>
<evidence type="ECO:0000256" key="3">
    <source>
        <dbReference type="ARBA" id="ARBA00022840"/>
    </source>
</evidence>
<feature type="domain" description="ABC transporter" evidence="5">
    <location>
        <begin position="19"/>
        <end position="250"/>
    </location>
</feature>
<dbReference type="PANTHER" id="PTHR42788:SF13">
    <property type="entry name" value="ALIPHATIC SULFONATES IMPORT ATP-BINDING PROTEIN SSUB"/>
    <property type="match status" value="1"/>
</dbReference>
<dbReference type="GO" id="GO:0016887">
    <property type="term" value="F:ATP hydrolysis activity"/>
    <property type="evidence" value="ECO:0007669"/>
    <property type="project" value="InterPro"/>
</dbReference>
<evidence type="ECO:0000256" key="1">
    <source>
        <dbReference type="ARBA" id="ARBA00022448"/>
    </source>
</evidence>
<sequence>MIDNVMGTAATLQNLKLSTRFLDVTYVNNKTGAEVMALENINLDIKDGEFICIVGPSGCGKTTFLNTVVGLLKPSRGEILLDQKKIEGPGNDRAMVFQNPSLLPWRTVLDNVLYGVELQKQLSADKKQEAKEFIEMVGLKGYENHYPHELSGGMQQRVNLARALTVNPSLLLLDEPFSALDAQTREFMQGELLRIWSETKKTSLFITHQIDEAVFLADRVFVFGARPGRVVEVIDVNIPRPRDLHVKRSPEFVHLVDHIWSIIEKESSKQGFDNKGK</sequence>
<dbReference type="InterPro" id="IPR003593">
    <property type="entry name" value="AAA+_ATPase"/>
</dbReference>
<keyword evidence="3 6" id="KW-0067">ATP-binding</keyword>
<evidence type="ECO:0000259" key="5">
    <source>
        <dbReference type="PROSITE" id="PS50893"/>
    </source>
</evidence>
<dbReference type="EMBL" id="JACCBX010000014">
    <property type="protein sequence ID" value="NYE08546.1"/>
    <property type="molecule type" value="Genomic_DNA"/>
</dbReference>
<dbReference type="CDD" id="cd03293">
    <property type="entry name" value="ABC_NrtD_SsuB_transporters"/>
    <property type="match status" value="1"/>
</dbReference>
<dbReference type="SUPFAM" id="SSF52540">
    <property type="entry name" value="P-loop containing nucleoside triphosphate hydrolases"/>
    <property type="match status" value="1"/>
</dbReference>
<comment type="caution">
    <text evidence="6">The sequence shown here is derived from an EMBL/GenBank/DDBJ whole genome shotgun (WGS) entry which is preliminary data.</text>
</comment>
<dbReference type="AlphaFoldDB" id="A0A852TLG1"/>
<evidence type="ECO:0000256" key="2">
    <source>
        <dbReference type="ARBA" id="ARBA00022741"/>
    </source>
</evidence>
<dbReference type="PANTHER" id="PTHR42788">
    <property type="entry name" value="TAURINE IMPORT ATP-BINDING PROTEIN-RELATED"/>
    <property type="match status" value="1"/>
</dbReference>
<proteinExistence type="predicted"/>